<dbReference type="PANTHER" id="PTHR43513">
    <property type="entry name" value="DIHYDROOROTATE DEHYDROGENASE B (NAD(+)), ELECTRON TRANSFER SUBUNIT"/>
    <property type="match status" value="1"/>
</dbReference>
<dbReference type="GO" id="GO:0006221">
    <property type="term" value="P:pyrimidine nucleotide biosynthetic process"/>
    <property type="evidence" value="ECO:0007669"/>
    <property type="project" value="InterPro"/>
</dbReference>
<evidence type="ECO:0000256" key="3">
    <source>
        <dbReference type="ARBA" id="ARBA00022630"/>
    </source>
</evidence>
<dbReference type="InterPro" id="IPR039261">
    <property type="entry name" value="FNR_nucleotide-bd"/>
</dbReference>
<comment type="cofactor">
    <cofactor evidence="10">
        <name>[2Fe-2S] cluster</name>
        <dbReference type="ChEBI" id="CHEBI:190135"/>
    </cofactor>
</comment>
<comment type="cofactor">
    <cofactor evidence="12">
        <name>[2Fe-2S] cluster</name>
        <dbReference type="ChEBI" id="CHEBI:190135"/>
    </cofactor>
    <text evidence="12">Binds 1 [2Fe-2S] cluster per subunit.</text>
</comment>
<keyword evidence="6 11" id="KW-0274">FAD</keyword>
<keyword evidence="5 12" id="KW-0479">Metal-binding</keyword>
<dbReference type="GO" id="GO:0046872">
    <property type="term" value="F:metal ion binding"/>
    <property type="evidence" value="ECO:0007669"/>
    <property type="project" value="UniProtKB-KW"/>
</dbReference>
<evidence type="ECO:0000256" key="11">
    <source>
        <dbReference type="PIRSR" id="PIRSR006816-1"/>
    </source>
</evidence>
<dbReference type="Gene3D" id="2.10.240.10">
    <property type="entry name" value="Dihydroorotate dehydrogenase, electron transfer subunit"/>
    <property type="match status" value="1"/>
</dbReference>
<evidence type="ECO:0000256" key="10">
    <source>
        <dbReference type="ARBA" id="ARBA00034078"/>
    </source>
</evidence>
<dbReference type="Gene3D" id="2.40.30.10">
    <property type="entry name" value="Translation factors"/>
    <property type="match status" value="1"/>
</dbReference>
<evidence type="ECO:0000256" key="6">
    <source>
        <dbReference type="ARBA" id="ARBA00022827"/>
    </source>
</evidence>
<dbReference type="InterPro" id="IPR037117">
    <property type="entry name" value="Dihydroorotate_DH_ele_sf"/>
</dbReference>
<proteinExistence type="inferred from homology"/>
<organism evidence="14">
    <name type="scientific">Dictyoglomus thermophilum</name>
    <dbReference type="NCBI Taxonomy" id="14"/>
    <lineage>
        <taxon>Bacteria</taxon>
        <taxon>Pseudomonadati</taxon>
        <taxon>Dictyoglomota</taxon>
        <taxon>Dictyoglomia</taxon>
        <taxon>Dictyoglomales</taxon>
        <taxon>Dictyoglomaceae</taxon>
        <taxon>Dictyoglomus</taxon>
    </lineage>
</organism>
<keyword evidence="4 12" id="KW-0001">2Fe-2S</keyword>
<keyword evidence="3 11" id="KW-0285">Flavoprotein</keyword>
<evidence type="ECO:0000256" key="5">
    <source>
        <dbReference type="ARBA" id="ARBA00022723"/>
    </source>
</evidence>
<dbReference type="SUPFAM" id="SSF63380">
    <property type="entry name" value="Riboflavin synthase domain-like"/>
    <property type="match status" value="1"/>
</dbReference>
<feature type="binding site" evidence="11">
    <location>
        <begin position="52"/>
        <end position="55"/>
    </location>
    <ligand>
        <name>FAD</name>
        <dbReference type="ChEBI" id="CHEBI:57692"/>
    </ligand>
</feature>
<feature type="binding site" evidence="12">
    <location>
        <position position="222"/>
    </location>
    <ligand>
        <name>[2Fe-2S] cluster</name>
        <dbReference type="ChEBI" id="CHEBI:190135"/>
    </ligand>
</feature>
<evidence type="ECO:0000256" key="12">
    <source>
        <dbReference type="PIRSR" id="PIRSR006816-2"/>
    </source>
</evidence>
<keyword evidence="8 12" id="KW-0408">Iron</keyword>
<keyword evidence="7" id="KW-0249">Electron transport</keyword>
<comment type="similarity">
    <text evidence="1">Belongs to the PyrK family.</text>
</comment>
<name>A0A7C3PT52_DICTH</name>
<feature type="binding site" evidence="12">
    <location>
        <position position="225"/>
    </location>
    <ligand>
        <name>[2Fe-2S] cluster</name>
        <dbReference type="ChEBI" id="CHEBI:190135"/>
    </ligand>
</feature>
<reference evidence="14" key="1">
    <citation type="journal article" date="2020" name="mSystems">
        <title>Genome- and Community-Level Interaction Insights into Carbon Utilization and Element Cycling Functions of Hydrothermarchaeota in Hydrothermal Sediment.</title>
        <authorList>
            <person name="Zhou Z."/>
            <person name="Liu Y."/>
            <person name="Xu W."/>
            <person name="Pan J."/>
            <person name="Luo Z.H."/>
            <person name="Li M."/>
        </authorList>
    </citation>
    <scope>NUCLEOTIDE SEQUENCE [LARGE SCALE GENOMIC DNA]</scope>
    <source>
        <strain evidence="14">SpSt-70</strain>
    </source>
</reference>
<feature type="binding site" evidence="11">
    <location>
        <begin position="67"/>
        <end position="69"/>
    </location>
    <ligand>
        <name>FAD</name>
        <dbReference type="ChEBI" id="CHEBI:57692"/>
    </ligand>
</feature>
<dbReference type="EMBL" id="DTDV01000007">
    <property type="protein sequence ID" value="HGK23316.1"/>
    <property type="molecule type" value="Genomic_DNA"/>
</dbReference>
<evidence type="ECO:0000256" key="2">
    <source>
        <dbReference type="ARBA" id="ARBA00022448"/>
    </source>
</evidence>
<keyword evidence="2" id="KW-0813">Transport</keyword>
<dbReference type="InterPro" id="IPR017938">
    <property type="entry name" value="Riboflavin_synthase-like_b-brl"/>
</dbReference>
<evidence type="ECO:0000256" key="9">
    <source>
        <dbReference type="ARBA" id="ARBA00023014"/>
    </source>
</evidence>
<dbReference type="PIRSF" id="PIRSF006816">
    <property type="entry name" value="Cyc3_hyd_g"/>
    <property type="match status" value="1"/>
</dbReference>
<dbReference type="InterPro" id="IPR019480">
    <property type="entry name" value="Dihydroorotate_DH_Fe-S-bd"/>
</dbReference>
<feature type="binding site" evidence="12">
    <location>
        <position position="237"/>
    </location>
    <ligand>
        <name>[2Fe-2S] cluster</name>
        <dbReference type="ChEBI" id="CHEBI:190135"/>
    </ligand>
</feature>
<dbReference type="Pfam" id="PF10418">
    <property type="entry name" value="DHODB_Fe-S_bind"/>
    <property type="match status" value="1"/>
</dbReference>
<evidence type="ECO:0000256" key="4">
    <source>
        <dbReference type="ARBA" id="ARBA00022714"/>
    </source>
</evidence>
<protein>
    <submittedName>
        <fullName evidence="14">Dihydroorotate dehydrogenase electron transfer subunit</fullName>
    </submittedName>
</protein>
<evidence type="ECO:0000256" key="8">
    <source>
        <dbReference type="ARBA" id="ARBA00023004"/>
    </source>
</evidence>
<evidence type="ECO:0000256" key="7">
    <source>
        <dbReference type="ARBA" id="ARBA00022982"/>
    </source>
</evidence>
<feature type="binding site" evidence="11">
    <location>
        <begin position="74"/>
        <end position="75"/>
    </location>
    <ligand>
        <name>FAD</name>
        <dbReference type="ChEBI" id="CHEBI:57692"/>
    </ligand>
</feature>
<dbReference type="InterPro" id="IPR012165">
    <property type="entry name" value="Cyt_c3_hydrogenase_gsu"/>
</dbReference>
<dbReference type="PANTHER" id="PTHR43513:SF3">
    <property type="entry name" value="DIHYDROOROTATE DEHYDROGENASE B (NAD(+)), ELECTRON TRANSFER SUBUNIT-RELATED"/>
    <property type="match status" value="1"/>
</dbReference>
<feature type="binding site" evidence="12">
    <location>
        <position position="217"/>
    </location>
    <ligand>
        <name>[2Fe-2S] cluster</name>
        <dbReference type="ChEBI" id="CHEBI:190135"/>
    </ligand>
</feature>
<keyword evidence="9 12" id="KW-0411">Iron-sulfur</keyword>
<dbReference type="AlphaFoldDB" id="A0A7C3PT52"/>
<dbReference type="RefSeq" id="WP_149122998.1">
    <property type="nucleotide sequence ID" value="NZ_VTFL01000004.1"/>
</dbReference>
<dbReference type="SUPFAM" id="SSF52343">
    <property type="entry name" value="Ferredoxin reductase-like, C-terminal NADP-linked domain"/>
    <property type="match status" value="1"/>
</dbReference>
<dbReference type="InterPro" id="IPR050353">
    <property type="entry name" value="PyrK_electron_transfer"/>
</dbReference>
<gene>
    <name evidence="14" type="ORF">ENU78_02530</name>
</gene>
<comment type="cofactor">
    <cofactor evidence="11">
        <name>FAD</name>
        <dbReference type="ChEBI" id="CHEBI:57692"/>
    </cofactor>
    <text evidence="11">Binds 1 FAD per subunit.</text>
</comment>
<dbReference type="GO" id="GO:0050660">
    <property type="term" value="F:flavin adenine dinucleotide binding"/>
    <property type="evidence" value="ECO:0007669"/>
    <property type="project" value="InterPro"/>
</dbReference>
<evidence type="ECO:0000313" key="14">
    <source>
        <dbReference type="EMBL" id="HGK23316.1"/>
    </source>
</evidence>
<evidence type="ECO:0000259" key="13">
    <source>
        <dbReference type="Pfam" id="PF10418"/>
    </source>
</evidence>
<feature type="domain" description="Dihydroorotate dehydrogenase electron transfer subunit iron-sulphur cluster binding" evidence="13">
    <location>
        <begin position="212"/>
        <end position="248"/>
    </location>
</feature>
<comment type="caution">
    <text evidence="14">The sequence shown here is derived from an EMBL/GenBank/DDBJ whole genome shotgun (WGS) entry which is preliminary data.</text>
</comment>
<dbReference type="GO" id="GO:0051537">
    <property type="term" value="F:2 iron, 2 sulfur cluster binding"/>
    <property type="evidence" value="ECO:0007669"/>
    <property type="project" value="UniProtKB-KW"/>
</dbReference>
<accession>A0A7C3PT52</accession>
<dbReference type="Gene3D" id="3.40.50.80">
    <property type="entry name" value="Nucleotide-binding domain of ferredoxin-NADP reductase (FNR) module"/>
    <property type="match status" value="1"/>
</dbReference>
<evidence type="ECO:0000256" key="1">
    <source>
        <dbReference type="ARBA" id="ARBA00006422"/>
    </source>
</evidence>
<sequence length="252" mass="28709">MVKDIIGKVILNKNVGNNIFLLCLETEEVEEVYPGQFAMLSIGDEYDPFLRRPMSIFKRDKNRYCFLYQVVGRGTHLLSKKRNEEEIKVLLPLGNSFPTLNKKEDVLVVGGGVGIAPLNFLVDYYKDQVNFYTFIGFSSFVSEEVYLDLKKYSREFVISSEDGSIGYKGKILDFIPKDLNTFDKIISCGPSQMLKLLVKRVEDKDRVYLSLEERMGCGFGICLSCAIKSKDKLLHVCKEGPVFCGTEVIWDE</sequence>